<dbReference type="AlphaFoldDB" id="A0A1X6MNL6"/>
<dbReference type="RefSeq" id="XP_024334576.1">
    <property type="nucleotide sequence ID" value="XM_024482898.1"/>
</dbReference>
<gene>
    <name evidence="2" type="ORF">POSPLADRAFT_1076245</name>
</gene>
<reference evidence="2 3" key="1">
    <citation type="submission" date="2017-04" db="EMBL/GenBank/DDBJ databases">
        <title>Genome Sequence of the Model Brown-Rot Fungus Postia placenta SB12.</title>
        <authorList>
            <consortium name="DOE Joint Genome Institute"/>
            <person name="Gaskell J."/>
            <person name="Kersten P."/>
            <person name="Larrondo L.F."/>
            <person name="Canessa P."/>
            <person name="Martinez D."/>
            <person name="Hibbett D."/>
            <person name="Schmoll M."/>
            <person name="Kubicek C.P."/>
            <person name="Martinez A.T."/>
            <person name="Yadav J."/>
            <person name="Master E."/>
            <person name="Magnuson J.K."/>
            <person name="James T."/>
            <person name="Yaver D."/>
            <person name="Berka R."/>
            <person name="Labutti K."/>
            <person name="Lipzen A."/>
            <person name="Aerts A."/>
            <person name="Barry K."/>
            <person name="Henrissat B."/>
            <person name="Blanchette R."/>
            <person name="Grigoriev I."/>
            <person name="Cullen D."/>
        </authorList>
    </citation>
    <scope>NUCLEOTIDE SEQUENCE [LARGE SCALE GENOMIC DNA]</scope>
    <source>
        <strain evidence="2 3">MAD-698-R-SB12</strain>
    </source>
</reference>
<accession>A0A1X6MNL6</accession>
<evidence type="ECO:0000313" key="3">
    <source>
        <dbReference type="Proteomes" id="UP000194127"/>
    </source>
</evidence>
<dbReference type="PANTHER" id="PTHR37487:SF2">
    <property type="entry name" value="EXPRESSED PROTEIN"/>
    <property type="match status" value="1"/>
</dbReference>
<evidence type="ECO:0000313" key="2">
    <source>
        <dbReference type="EMBL" id="OSX57782.1"/>
    </source>
</evidence>
<dbReference type="PANTHER" id="PTHR37487">
    <property type="entry name" value="CHROMOSOME 1, WHOLE GENOME SHOTGUN SEQUENCE"/>
    <property type="match status" value="1"/>
</dbReference>
<proteinExistence type="predicted"/>
<feature type="chain" id="PRO_5010889681" evidence="1">
    <location>
        <begin position="22"/>
        <end position="209"/>
    </location>
</feature>
<name>A0A1X6MNL6_9APHY</name>
<evidence type="ECO:0000256" key="1">
    <source>
        <dbReference type="SAM" id="SignalP"/>
    </source>
</evidence>
<keyword evidence="3" id="KW-1185">Reference proteome</keyword>
<sequence>MFTTLISVALFSTLAIRGARAQDFSIDTPVFTQCQPATINWTGTNNTPYNLIVVPSDDVCSEELADLGDFYNTSATWTVNVPAGTAVTLSLIDAQDNEAWSGSITIQGSGDSSCLNSTDVSSSLLPSASVASSVISSAVGGATTLAVPSTETATGVVNDGAPPSATTSAAVAIGAAGQGDNPGVSAGFSMHQLSAPIMVMSALAAIVLL</sequence>
<dbReference type="OrthoDB" id="3259746at2759"/>
<dbReference type="EMBL" id="KZ110607">
    <property type="protein sequence ID" value="OSX57782.1"/>
    <property type="molecule type" value="Genomic_DNA"/>
</dbReference>
<dbReference type="GeneID" id="36327847"/>
<protein>
    <submittedName>
        <fullName evidence="2">Uncharacterized protein</fullName>
    </submittedName>
</protein>
<keyword evidence="1" id="KW-0732">Signal</keyword>
<organism evidence="2 3">
    <name type="scientific">Postia placenta MAD-698-R-SB12</name>
    <dbReference type="NCBI Taxonomy" id="670580"/>
    <lineage>
        <taxon>Eukaryota</taxon>
        <taxon>Fungi</taxon>
        <taxon>Dikarya</taxon>
        <taxon>Basidiomycota</taxon>
        <taxon>Agaricomycotina</taxon>
        <taxon>Agaricomycetes</taxon>
        <taxon>Polyporales</taxon>
        <taxon>Adustoporiaceae</taxon>
        <taxon>Rhodonia</taxon>
    </lineage>
</organism>
<feature type="signal peptide" evidence="1">
    <location>
        <begin position="1"/>
        <end position="21"/>
    </location>
</feature>
<dbReference type="Proteomes" id="UP000194127">
    <property type="component" value="Unassembled WGS sequence"/>
</dbReference>